<feature type="chain" id="PRO_5023941029" evidence="2">
    <location>
        <begin position="26"/>
        <end position="188"/>
    </location>
</feature>
<evidence type="ECO:0000256" key="1">
    <source>
        <dbReference type="ARBA" id="ARBA00022729"/>
    </source>
</evidence>
<gene>
    <name evidence="4" type="ORF">CP975_25910</name>
</gene>
<protein>
    <submittedName>
        <fullName evidence="4">M23 family metallopeptidase</fullName>
    </submittedName>
</protein>
<evidence type="ECO:0000313" key="5">
    <source>
        <dbReference type="Proteomes" id="UP000326553"/>
    </source>
</evidence>
<sequence>MRLEMLLTTLAALLATALNPPPSPARTPPPTPVATTWPVAARTSERPAVVRAWDPPSTAYGAGHRGVDLSAPPGSPVRAVAPGRVSFAGRVAGRGVVSVELDGSGDPPLRTTYEPVRATLKKGARVTAGEQVGILEGPTGHCPEASEVCLHWGLRRAGTYLDPLTLLPPWLLRDGPSRLLPLTGPPAP</sequence>
<dbReference type="Gene3D" id="2.70.70.10">
    <property type="entry name" value="Glucose Permease (Domain IIA)"/>
    <property type="match status" value="1"/>
</dbReference>
<dbReference type="InterPro" id="IPR050570">
    <property type="entry name" value="Cell_wall_metabolism_enzyme"/>
</dbReference>
<dbReference type="PANTHER" id="PTHR21666:SF289">
    <property type="entry name" value="L-ALA--D-GLU ENDOPEPTIDASE"/>
    <property type="match status" value="1"/>
</dbReference>
<dbReference type="AlphaFoldDB" id="A0A5J6HJW0"/>
<feature type="signal peptide" evidence="2">
    <location>
        <begin position="1"/>
        <end position="25"/>
    </location>
</feature>
<accession>A0A5J6HJW0</accession>
<dbReference type="InterPro" id="IPR011055">
    <property type="entry name" value="Dup_hybrid_motif"/>
</dbReference>
<dbReference type="InterPro" id="IPR016047">
    <property type="entry name" value="M23ase_b-sheet_dom"/>
</dbReference>
<proteinExistence type="predicted"/>
<dbReference type="EMBL" id="CP023695">
    <property type="protein sequence ID" value="QEV20516.1"/>
    <property type="molecule type" value="Genomic_DNA"/>
</dbReference>
<reference evidence="4 5" key="1">
    <citation type="submission" date="2017-09" db="EMBL/GenBank/DDBJ databases">
        <authorList>
            <person name="Lee N."/>
            <person name="Cho B.-K."/>
        </authorList>
    </citation>
    <scope>NUCLEOTIDE SEQUENCE [LARGE SCALE GENOMIC DNA]</scope>
    <source>
        <strain evidence="4 5">ATCC 12461</strain>
    </source>
</reference>
<keyword evidence="5" id="KW-1185">Reference proteome</keyword>
<dbReference type="PANTHER" id="PTHR21666">
    <property type="entry name" value="PEPTIDASE-RELATED"/>
    <property type="match status" value="1"/>
</dbReference>
<dbReference type="GO" id="GO:0004222">
    <property type="term" value="F:metalloendopeptidase activity"/>
    <property type="evidence" value="ECO:0007669"/>
    <property type="project" value="TreeGrafter"/>
</dbReference>
<dbReference type="Proteomes" id="UP000326553">
    <property type="component" value="Chromosome"/>
</dbReference>
<evidence type="ECO:0000256" key="2">
    <source>
        <dbReference type="SAM" id="SignalP"/>
    </source>
</evidence>
<dbReference type="RefSeq" id="WP_150477391.1">
    <property type="nucleotide sequence ID" value="NZ_CP023695.1"/>
</dbReference>
<dbReference type="Pfam" id="PF01551">
    <property type="entry name" value="Peptidase_M23"/>
    <property type="match status" value="1"/>
</dbReference>
<organism evidence="4 5">
    <name type="scientific">Streptomyces alboniger</name>
    <dbReference type="NCBI Taxonomy" id="132473"/>
    <lineage>
        <taxon>Bacteria</taxon>
        <taxon>Bacillati</taxon>
        <taxon>Actinomycetota</taxon>
        <taxon>Actinomycetes</taxon>
        <taxon>Kitasatosporales</taxon>
        <taxon>Streptomycetaceae</taxon>
        <taxon>Streptomyces</taxon>
        <taxon>Streptomyces aurantiacus group</taxon>
    </lineage>
</organism>
<dbReference type="KEGG" id="salw:CP975_25910"/>
<dbReference type="CDD" id="cd12797">
    <property type="entry name" value="M23_peptidase"/>
    <property type="match status" value="1"/>
</dbReference>
<evidence type="ECO:0000259" key="3">
    <source>
        <dbReference type="Pfam" id="PF01551"/>
    </source>
</evidence>
<dbReference type="OrthoDB" id="5245088at2"/>
<keyword evidence="1 2" id="KW-0732">Signal</keyword>
<evidence type="ECO:0000313" key="4">
    <source>
        <dbReference type="EMBL" id="QEV20516.1"/>
    </source>
</evidence>
<feature type="domain" description="M23ase beta-sheet core" evidence="3">
    <location>
        <begin position="63"/>
        <end position="163"/>
    </location>
</feature>
<dbReference type="SUPFAM" id="SSF51261">
    <property type="entry name" value="Duplicated hybrid motif"/>
    <property type="match status" value="1"/>
</dbReference>
<name>A0A5J6HJW0_STRAD</name>